<keyword evidence="2" id="KW-1185">Reference proteome</keyword>
<comment type="caution">
    <text evidence="1">The sequence shown here is derived from an EMBL/GenBank/DDBJ whole genome shotgun (WGS) entry which is preliminary data.</text>
</comment>
<evidence type="ECO:0000313" key="1">
    <source>
        <dbReference type="EMBL" id="EGH47897.1"/>
    </source>
</evidence>
<reference evidence="1 2" key="1">
    <citation type="journal article" date="2011" name="PLoS Pathog.">
        <title>Dynamic evolution of pathogenicity revealed by sequencing and comparative genomics of 19 Pseudomonas syringae isolates.</title>
        <authorList>
            <person name="Baltrus D.A."/>
            <person name="Nishimura M.T."/>
            <person name="Romanchuk A."/>
            <person name="Chang J.H."/>
            <person name="Mukhtar M.S."/>
            <person name="Cherkis K."/>
            <person name="Roach J."/>
            <person name="Grant S.R."/>
            <person name="Jones C.D."/>
            <person name="Dangl J.L."/>
        </authorList>
    </citation>
    <scope>NUCLEOTIDE SEQUENCE [LARGE SCALE GENOMIC DNA]</scope>
    <source>
        <strain evidence="1 2">1704B</strain>
    </source>
</reference>
<accession>F3GLE4</accession>
<organism evidence="1 2">
    <name type="scientific">Pseudomonas syringae pv. pisi str. 1704B</name>
    <dbReference type="NCBI Taxonomy" id="629263"/>
    <lineage>
        <taxon>Bacteria</taxon>
        <taxon>Pseudomonadati</taxon>
        <taxon>Pseudomonadota</taxon>
        <taxon>Gammaproteobacteria</taxon>
        <taxon>Pseudomonadales</taxon>
        <taxon>Pseudomonadaceae</taxon>
        <taxon>Pseudomonas</taxon>
        <taxon>Pseudomonas syringae</taxon>
    </lineage>
</organism>
<name>F3GLE4_PSESJ</name>
<dbReference type="BioCyc" id="PSYR629263:G11X0-7040-MONOMER"/>
<evidence type="ECO:0000313" key="2">
    <source>
        <dbReference type="Proteomes" id="UP000004986"/>
    </source>
</evidence>
<gene>
    <name evidence="1" type="ORF">PSYPI_38724</name>
</gene>
<dbReference type="AlphaFoldDB" id="F3GLE4"/>
<protein>
    <submittedName>
        <fullName evidence="1">Replication protein</fullName>
    </submittedName>
</protein>
<dbReference type="EMBL" id="AEAI01002611">
    <property type="protein sequence ID" value="EGH47897.1"/>
    <property type="molecule type" value="Genomic_DNA"/>
</dbReference>
<dbReference type="HOGENOM" id="CLU_151301_0_0_6"/>
<sequence length="142" mass="14950">MQLDGSLSLTERQSLAAKRTHELRHKATESKIRAACRQLQDQGKALVRSAIAALAGVSASTVARYAHILSEVTKPATVSVLKVSADAMPTVTPGDQAAPREAVQCLKKQALTDRAQGVVICCTSDTCGPAGAASRRVLNNRT</sequence>
<dbReference type="Proteomes" id="UP000004986">
    <property type="component" value="Unassembled WGS sequence"/>
</dbReference>
<proteinExistence type="predicted"/>